<dbReference type="InterPro" id="IPR015793">
    <property type="entry name" value="Pyrv_Knase_brl"/>
</dbReference>
<dbReference type="NCBIfam" id="NF004491">
    <property type="entry name" value="PRK05826.1"/>
    <property type="match status" value="1"/>
</dbReference>
<evidence type="ECO:0000256" key="5">
    <source>
        <dbReference type="ARBA" id="ARBA00022723"/>
    </source>
</evidence>
<comment type="catalytic activity">
    <reaction evidence="13">
        <text>pyruvate + ATP = phosphoenolpyruvate + ADP + H(+)</text>
        <dbReference type="Rhea" id="RHEA:18157"/>
        <dbReference type="ChEBI" id="CHEBI:15361"/>
        <dbReference type="ChEBI" id="CHEBI:15378"/>
        <dbReference type="ChEBI" id="CHEBI:30616"/>
        <dbReference type="ChEBI" id="CHEBI:58702"/>
        <dbReference type="ChEBI" id="CHEBI:456216"/>
        <dbReference type="EC" id="2.7.1.40"/>
    </reaction>
</comment>
<dbReference type="GO" id="GO:0005524">
    <property type="term" value="F:ATP binding"/>
    <property type="evidence" value="ECO:0007669"/>
    <property type="project" value="UniProtKB-KW"/>
</dbReference>
<dbReference type="InterPro" id="IPR040442">
    <property type="entry name" value="Pyrv_kinase-like_dom_sf"/>
</dbReference>
<dbReference type="GO" id="GO:0016301">
    <property type="term" value="F:kinase activity"/>
    <property type="evidence" value="ECO:0007669"/>
    <property type="project" value="UniProtKB-KW"/>
</dbReference>
<dbReference type="EMBL" id="NVUK01000001">
    <property type="protein sequence ID" value="PCI78727.1"/>
    <property type="molecule type" value="Genomic_DNA"/>
</dbReference>
<keyword evidence="5" id="KW-0479">Metal-binding</keyword>
<name>A0A2A4X9K5_UNCAE</name>
<evidence type="ECO:0000256" key="1">
    <source>
        <dbReference type="ARBA" id="ARBA00004997"/>
    </source>
</evidence>
<keyword evidence="10 13" id="KW-0324">Glycolysis</keyword>
<dbReference type="Gene3D" id="3.20.20.60">
    <property type="entry name" value="Phosphoenolpyruvate-binding domains"/>
    <property type="match status" value="1"/>
</dbReference>
<dbReference type="EC" id="2.7.1.40" evidence="3 12"/>
<keyword evidence="11 16" id="KW-0670">Pyruvate</keyword>
<evidence type="ECO:0000256" key="2">
    <source>
        <dbReference type="ARBA" id="ARBA00008663"/>
    </source>
</evidence>
<dbReference type="InterPro" id="IPR001697">
    <property type="entry name" value="Pyr_Knase"/>
</dbReference>
<dbReference type="SUPFAM" id="SSF52935">
    <property type="entry name" value="PK C-terminal domain-like"/>
    <property type="match status" value="1"/>
</dbReference>
<comment type="similarity">
    <text evidence="2 13">Belongs to the pyruvate kinase family.</text>
</comment>
<keyword evidence="6" id="KW-0547">Nucleotide-binding</keyword>
<dbReference type="PRINTS" id="PR01050">
    <property type="entry name" value="PYRUVTKNASE"/>
</dbReference>
<evidence type="ECO:0000313" key="16">
    <source>
        <dbReference type="EMBL" id="PCI78727.1"/>
    </source>
</evidence>
<gene>
    <name evidence="16" type="primary">pyk</name>
    <name evidence="16" type="ORF">COB21_00060</name>
</gene>
<evidence type="ECO:0000256" key="9">
    <source>
        <dbReference type="ARBA" id="ARBA00022842"/>
    </source>
</evidence>
<keyword evidence="7 13" id="KW-0418">Kinase</keyword>
<dbReference type="SUPFAM" id="SSF51621">
    <property type="entry name" value="Phosphoenolpyruvate/pyruvate domain"/>
    <property type="match status" value="1"/>
</dbReference>
<sequence>MKIKTKVVVTLGPATNSYEMVEQLVCLGMDVARINMSHGEYEEHRQTIAWLKKARKKLGKPLAIMLDTKGPELRVGKISGGSIELKEGDEVELGEKSSSSKSVFIPLDPAHIIKEIPVKATVLFDDGYIETCVVETLEKSVKLKVLKGGSLKSQKGINIPGVSLSLPALTERDKEDIASGISEDIDIVAASFIRSAKHVESILDWMRQKGGSDTLLLAKIESAEGVANFDAILEKVDGIMVARGDLGVELPLTQVPQLQKMMIRKCYKAFKPVITATQMLETMIDNTRPTRAEVSDVANAIYDLTSAVMLSGETAIGKHPLQTIKMMQEIIFEAEQNLKLEEFFQKEAEKSPFSDSSHAIAIAAVKTSYILKSSVIVAVTSSGYCPNLIARFRPAMPILAITMREKVFNQMAFFWGVLPHLCSVKDICSATTEAKKIIKEAKLAHSGSVFVITTGTPFGKKGSTNSIILEKAL</sequence>
<accession>A0A2A4X9K5</accession>
<dbReference type="GO" id="GO:0030955">
    <property type="term" value="F:potassium ion binding"/>
    <property type="evidence" value="ECO:0007669"/>
    <property type="project" value="UniProtKB-UniRule"/>
</dbReference>
<dbReference type="GO" id="GO:0000287">
    <property type="term" value="F:magnesium ion binding"/>
    <property type="evidence" value="ECO:0007669"/>
    <property type="project" value="UniProtKB-UniRule"/>
</dbReference>
<dbReference type="InterPro" id="IPR036918">
    <property type="entry name" value="Pyrv_Knase_C_sf"/>
</dbReference>
<dbReference type="Pfam" id="PF00224">
    <property type="entry name" value="PK"/>
    <property type="match status" value="1"/>
</dbReference>
<comment type="caution">
    <text evidence="16">The sequence shown here is derived from an EMBL/GenBank/DDBJ whole genome shotgun (WGS) entry which is preliminary data.</text>
</comment>
<evidence type="ECO:0000256" key="4">
    <source>
        <dbReference type="ARBA" id="ARBA00022679"/>
    </source>
</evidence>
<organism evidence="16 17">
    <name type="scientific">Aerophobetes bacterium</name>
    <dbReference type="NCBI Taxonomy" id="2030807"/>
    <lineage>
        <taxon>Bacteria</taxon>
        <taxon>Candidatus Aerophobota</taxon>
    </lineage>
</organism>
<keyword evidence="9 13" id="KW-0460">Magnesium</keyword>
<evidence type="ECO:0000259" key="15">
    <source>
        <dbReference type="Pfam" id="PF02887"/>
    </source>
</evidence>
<dbReference type="InterPro" id="IPR015806">
    <property type="entry name" value="Pyrv_Knase_insert_dom_sf"/>
</dbReference>
<evidence type="ECO:0000256" key="7">
    <source>
        <dbReference type="ARBA" id="ARBA00022777"/>
    </source>
</evidence>
<evidence type="ECO:0000313" key="17">
    <source>
        <dbReference type="Proteomes" id="UP000218775"/>
    </source>
</evidence>
<proteinExistence type="inferred from homology"/>
<evidence type="ECO:0000259" key="14">
    <source>
        <dbReference type="Pfam" id="PF00224"/>
    </source>
</evidence>
<dbReference type="InterPro" id="IPR015813">
    <property type="entry name" value="Pyrv/PenolPyrv_kinase-like_dom"/>
</dbReference>
<dbReference type="UniPathway" id="UPA00109">
    <property type="reaction ID" value="UER00188"/>
</dbReference>
<evidence type="ECO:0000256" key="12">
    <source>
        <dbReference type="NCBIfam" id="TIGR01064"/>
    </source>
</evidence>
<evidence type="ECO:0000256" key="13">
    <source>
        <dbReference type="RuleBase" id="RU000504"/>
    </source>
</evidence>
<feature type="domain" description="Pyruvate kinase barrel" evidence="14">
    <location>
        <begin position="4"/>
        <end position="324"/>
    </location>
</feature>
<reference evidence="17" key="1">
    <citation type="submission" date="2017-08" db="EMBL/GenBank/DDBJ databases">
        <title>A dynamic microbial community with high functional redundancy inhabits the cold, oxic subseafloor aquifer.</title>
        <authorList>
            <person name="Tully B.J."/>
            <person name="Wheat C.G."/>
            <person name="Glazer B.T."/>
            <person name="Huber J.A."/>
        </authorList>
    </citation>
    <scope>NUCLEOTIDE SEQUENCE [LARGE SCALE GENOMIC DNA]</scope>
</reference>
<dbReference type="Pfam" id="PF02887">
    <property type="entry name" value="PK_C"/>
    <property type="match status" value="1"/>
</dbReference>
<evidence type="ECO:0000256" key="10">
    <source>
        <dbReference type="ARBA" id="ARBA00023152"/>
    </source>
</evidence>
<dbReference type="InterPro" id="IPR011037">
    <property type="entry name" value="Pyrv_Knase-like_insert_dom_sf"/>
</dbReference>
<keyword evidence="8" id="KW-0067">ATP-binding</keyword>
<dbReference type="PANTHER" id="PTHR11817">
    <property type="entry name" value="PYRUVATE KINASE"/>
    <property type="match status" value="1"/>
</dbReference>
<dbReference type="Gene3D" id="3.40.1380.20">
    <property type="entry name" value="Pyruvate kinase, C-terminal domain"/>
    <property type="match status" value="1"/>
</dbReference>
<comment type="pathway">
    <text evidence="1 13">Carbohydrate degradation; glycolysis; pyruvate from D-glyceraldehyde 3-phosphate: step 5/5.</text>
</comment>
<dbReference type="NCBIfam" id="NF004978">
    <property type="entry name" value="PRK06354.1"/>
    <property type="match status" value="1"/>
</dbReference>
<keyword evidence="4 13" id="KW-0808">Transferase</keyword>
<dbReference type="NCBIfam" id="TIGR01064">
    <property type="entry name" value="pyruv_kin"/>
    <property type="match status" value="1"/>
</dbReference>
<dbReference type="Gene3D" id="2.40.33.10">
    <property type="entry name" value="PK beta-barrel domain-like"/>
    <property type="match status" value="1"/>
</dbReference>
<evidence type="ECO:0000256" key="6">
    <source>
        <dbReference type="ARBA" id="ARBA00022741"/>
    </source>
</evidence>
<evidence type="ECO:0000256" key="11">
    <source>
        <dbReference type="ARBA" id="ARBA00023317"/>
    </source>
</evidence>
<evidence type="ECO:0000256" key="3">
    <source>
        <dbReference type="ARBA" id="ARBA00012142"/>
    </source>
</evidence>
<evidence type="ECO:0000256" key="8">
    <source>
        <dbReference type="ARBA" id="ARBA00022840"/>
    </source>
</evidence>
<dbReference type="Proteomes" id="UP000218775">
    <property type="component" value="Unassembled WGS sequence"/>
</dbReference>
<protein>
    <recommendedName>
        <fullName evidence="3 12">Pyruvate kinase</fullName>
        <ecNumber evidence="3 12">2.7.1.40</ecNumber>
    </recommendedName>
</protein>
<dbReference type="GO" id="GO:0004743">
    <property type="term" value="F:pyruvate kinase activity"/>
    <property type="evidence" value="ECO:0007669"/>
    <property type="project" value="UniProtKB-UniRule"/>
</dbReference>
<dbReference type="InterPro" id="IPR015795">
    <property type="entry name" value="Pyrv_Knase_C"/>
</dbReference>
<dbReference type="AlphaFoldDB" id="A0A2A4X9K5"/>
<dbReference type="SUPFAM" id="SSF50800">
    <property type="entry name" value="PK beta-barrel domain-like"/>
    <property type="match status" value="1"/>
</dbReference>
<feature type="domain" description="Pyruvate kinase C-terminal" evidence="15">
    <location>
        <begin position="358"/>
        <end position="467"/>
    </location>
</feature>